<organism evidence="2 3">
    <name type="scientific">Prorocentrum cordatum</name>
    <dbReference type="NCBI Taxonomy" id="2364126"/>
    <lineage>
        <taxon>Eukaryota</taxon>
        <taxon>Sar</taxon>
        <taxon>Alveolata</taxon>
        <taxon>Dinophyceae</taxon>
        <taxon>Prorocentrales</taxon>
        <taxon>Prorocentraceae</taxon>
        <taxon>Prorocentrum</taxon>
    </lineage>
</organism>
<dbReference type="InterPro" id="IPR006652">
    <property type="entry name" value="Kelch_1"/>
</dbReference>
<evidence type="ECO:0000256" key="1">
    <source>
        <dbReference type="SAM" id="MobiDB-lite"/>
    </source>
</evidence>
<feature type="region of interest" description="Disordered" evidence="1">
    <location>
        <begin position="414"/>
        <end position="433"/>
    </location>
</feature>
<protein>
    <submittedName>
        <fullName evidence="2">Uncharacterized protein</fullName>
    </submittedName>
</protein>
<reference evidence="2" key="1">
    <citation type="submission" date="2023-10" db="EMBL/GenBank/DDBJ databases">
        <authorList>
            <person name="Chen Y."/>
            <person name="Shah S."/>
            <person name="Dougan E. K."/>
            <person name="Thang M."/>
            <person name="Chan C."/>
        </authorList>
    </citation>
    <scope>NUCLEOTIDE SEQUENCE [LARGE SCALE GENOMIC DNA]</scope>
</reference>
<feature type="compositionally biased region" description="Basic residues" evidence="1">
    <location>
        <begin position="486"/>
        <end position="506"/>
    </location>
</feature>
<dbReference type="SUPFAM" id="SSF117281">
    <property type="entry name" value="Kelch motif"/>
    <property type="match status" value="2"/>
</dbReference>
<dbReference type="Proteomes" id="UP001189429">
    <property type="component" value="Unassembled WGS sequence"/>
</dbReference>
<evidence type="ECO:0000313" key="2">
    <source>
        <dbReference type="EMBL" id="CAK0901352.1"/>
    </source>
</evidence>
<dbReference type="SMART" id="SM00612">
    <property type="entry name" value="Kelch"/>
    <property type="match status" value="3"/>
</dbReference>
<feature type="compositionally biased region" description="Basic residues" evidence="1">
    <location>
        <begin position="535"/>
        <end position="547"/>
    </location>
</feature>
<feature type="region of interest" description="Disordered" evidence="1">
    <location>
        <begin position="284"/>
        <end position="374"/>
    </location>
</feature>
<gene>
    <name evidence="2" type="ORF">PCOR1329_LOCUS78324</name>
</gene>
<dbReference type="Gene3D" id="2.120.10.80">
    <property type="entry name" value="Kelch-type beta propeller"/>
    <property type="match status" value="1"/>
</dbReference>
<dbReference type="InterPro" id="IPR015915">
    <property type="entry name" value="Kelch-typ_b-propeller"/>
</dbReference>
<feature type="compositionally biased region" description="Gly residues" evidence="1">
    <location>
        <begin position="344"/>
        <end position="364"/>
    </location>
</feature>
<sequence length="685" mass="72098">MSECWSGFSCEEPSIFCLWALWEREVLWLSCCGLQDISGIAGTMPELRELFLPFNDISDLSPLSAHEVLEVLDLEGNAVHDLDEVASLWMCTELRDLTLRCNPVCEAESFSRSAVLELLPQLAVLDDEEGPTGVQDAALDFVSASAAAVEPLQTAHLGLAAALAEAAELPAVQSFSEEPSELALLLERLKEAPPGSQAFSSWLRPLDRQSPSHAADASGCDSGKFRFENSMNLQGSCESSSTLTCGSLLSGNAVHAARQRRRHAPAASREGELDIRSLLRRHRAEGGVGASPASARGHEAATPSSAADAPAERPQTALAMEELRQRAPRAPPRGSARRSLSGPAGAGGAGDCGSVQAGGSGGDPGRNVHFADSRVRDSEEAKLKFAVVPATVPKAGAVQTAAIRAIVKAILEDGSGSEADGGRSRQHPGRMAAPRANCHAAVLDGRVYLMGGWADGGSLLLGDEVFDVARGTWDPPRAAHADKARPGGRRMHRGRGLRHGGARRGRPPGGPGRGLRAARGAVEAAAPPGEAALGLRRRGRGRQAVRHRGPEQSGRHLADVERLDPGAESWARSPPLPSPIASCAVAACRGRIFVFGGWGSTQPLPTASCFDPRSDRWEVLPPMPTARAVCPAATSRGRVYVIGGRCRAGQATNAVECYDVSTRCWTECPRLAVAQTGCVALAARC</sequence>
<feature type="compositionally biased region" description="Basic and acidic residues" evidence="1">
    <location>
        <begin position="548"/>
        <end position="558"/>
    </location>
</feature>
<dbReference type="InterPro" id="IPR040091">
    <property type="entry name" value="LRRC56"/>
</dbReference>
<feature type="region of interest" description="Disordered" evidence="1">
    <location>
        <begin position="475"/>
        <end position="558"/>
    </location>
</feature>
<proteinExistence type="predicted"/>
<comment type="caution">
    <text evidence="2">The sequence shown here is derived from an EMBL/GenBank/DDBJ whole genome shotgun (WGS) entry which is preliminary data.</text>
</comment>
<dbReference type="PROSITE" id="PS51450">
    <property type="entry name" value="LRR"/>
    <property type="match status" value="1"/>
</dbReference>
<dbReference type="PANTHER" id="PTHR22708:SF0">
    <property type="entry name" value="LEUCINE-RICH REPEAT-CONTAINING PROTEIN 56"/>
    <property type="match status" value="1"/>
</dbReference>
<dbReference type="InterPro" id="IPR032675">
    <property type="entry name" value="LRR_dom_sf"/>
</dbReference>
<name>A0ABN9XNI0_9DINO</name>
<dbReference type="Pfam" id="PF01344">
    <property type="entry name" value="Kelch_1"/>
    <property type="match status" value="2"/>
</dbReference>
<feature type="compositionally biased region" description="Low complexity" evidence="1">
    <location>
        <begin position="514"/>
        <end position="534"/>
    </location>
</feature>
<feature type="compositionally biased region" description="Low complexity" evidence="1">
    <location>
        <begin position="332"/>
        <end position="343"/>
    </location>
</feature>
<dbReference type="EMBL" id="CAUYUJ010020915">
    <property type="protein sequence ID" value="CAK0901352.1"/>
    <property type="molecule type" value="Genomic_DNA"/>
</dbReference>
<evidence type="ECO:0000313" key="3">
    <source>
        <dbReference type="Proteomes" id="UP001189429"/>
    </source>
</evidence>
<dbReference type="PANTHER" id="PTHR22708">
    <property type="entry name" value="LEUCINE-RICH REPEAT-CONTAINING PROTEIN 56"/>
    <property type="match status" value="1"/>
</dbReference>
<dbReference type="SUPFAM" id="SSF52058">
    <property type="entry name" value="L domain-like"/>
    <property type="match status" value="1"/>
</dbReference>
<dbReference type="InterPro" id="IPR037293">
    <property type="entry name" value="Gal_Oxidase_central_sf"/>
</dbReference>
<accession>A0ABN9XNI0</accession>
<dbReference type="Gene3D" id="3.80.10.10">
    <property type="entry name" value="Ribonuclease Inhibitor"/>
    <property type="match status" value="1"/>
</dbReference>
<dbReference type="InterPro" id="IPR001611">
    <property type="entry name" value="Leu-rich_rpt"/>
</dbReference>
<keyword evidence="3" id="KW-1185">Reference proteome</keyword>
<feature type="compositionally biased region" description="Low complexity" evidence="1">
    <location>
        <begin position="300"/>
        <end position="309"/>
    </location>
</feature>
<dbReference type="Gene3D" id="2.130.10.80">
    <property type="entry name" value="Galactose oxidase/kelch, beta-propeller"/>
    <property type="match status" value="1"/>
</dbReference>